<comment type="caution">
    <text evidence="1">The sequence shown here is derived from an EMBL/GenBank/DDBJ whole genome shotgun (WGS) entry which is preliminary data.</text>
</comment>
<gene>
    <name evidence="1" type="ORF">ACFQQG_06750</name>
</gene>
<reference evidence="1 2" key="1">
    <citation type="journal article" date="2019" name="Int. J. Syst. Evol. Microbiol.">
        <title>The Global Catalogue of Microorganisms (GCM) 10K type strain sequencing project: providing services to taxonomists for standard genome sequencing and annotation.</title>
        <authorList>
            <consortium name="The Broad Institute Genomics Platform"/>
            <consortium name="The Broad Institute Genome Sequencing Center for Infectious Disease"/>
            <person name="Wu L."/>
            <person name="Ma J."/>
        </authorList>
    </citation>
    <scope>NUCLEOTIDE SEQUENCE [LARGE SCALE GENOMIC DNA]</scope>
    <source>
        <strain evidence="1 2">JCM 30072</strain>
    </source>
</reference>
<accession>A0ABD5VXL3</accession>
<evidence type="ECO:0000313" key="1">
    <source>
        <dbReference type="EMBL" id="MFC7057921.1"/>
    </source>
</evidence>
<name>A0ABD5VXL3_9EURY</name>
<evidence type="ECO:0000313" key="2">
    <source>
        <dbReference type="Proteomes" id="UP001596445"/>
    </source>
</evidence>
<dbReference type="EMBL" id="JBHSZI010000001">
    <property type="protein sequence ID" value="MFC7057921.1"/>
    <property type="molecule type" value="Genomic_DNA"/>
</dbReference>
<proteinExistence type="predicted"/>
<dbReference type="Proteomes" id="UP001596445">
    <property type="component" value="Unassembled WGS sequence"/>
</dbReference>
<sequence>MLRGKPAKALKTSIGVRHLAGVGAVEDAVAFVRESVGGSQA</sequence>
<keyword evidence="2" id="KW-1185">Reference proteome</keyword>
<organism evidence="1 2">
    <name type="scientific">Halovenus salina</name>
    <dbReference type="NCBI Taxonomy" id="1510225"/>
    <lineage>
        <taxon>Archaea</taxon>
        <taxon>Methanobacteriati</taxon>
        <taxon>Methanobacteriota</taxon>
        <taxon>Stenosarchaea group</taxon>
        <taxon>Halobacteria</taxon>
        <taxon>Halobacteriales</taxon>
        <taxon>Haloarculaceae</taxon>
        <taxon>Halovenus</taxon>
    </lineage>
</organism>
<dbReference type="AlphaFoldDB" id="A0ABD5VXL3"/>
<dbReference type="RefSeq" id="WP_382184726.1">
    <property type="nucleotide sequence ID" value="NZ_JBHSZI010000001.1"/>
</dbReference>
<protein>
    <submittedName>
        <fullName evidence="1">Uncharacterized protein</fullName>
    </submittedName>
</protein>